<organism evidence="2 3">
    <name type="scientific">Pseudomonas caricapapayae</name>
    <dbReference type="NCBI Taxonomy" id="46678"/>
    <lineage>
        <taxon>Bacteria</taxon>
        <taxon>Pseudomonadati</taxon>
        <taxon>Pseudomonadota</taxon>
        <taxon>Gammaproteobacteria</taxon>
        <taxon>Pseudomonadales</taxon>
        <taxon>Pseudomonadaceae</taxon>
        <taxon>Pseudomonas</taxon>
    </lineage>
</organism>
<accession>A0A0N8QTL8</accession>
<protein>
    <submittedName>
        <fullName evidence="2">Uncharacterized protein</fullName>
    </submittedName>
</protein>
<feature type="compositionally biased region" description="Basic and acidic residues" evidence="1">
    <location>
        <begin position="26"/>
        <end position="43"/>
    </location>
</feature>
<reference evidence="2 3" key="1">
    <citation type="submission" date="2018-08" db="EMBL/GenBank/DDBJ databases">
        <title>Recombination of ecologically and evolutionarily significant loci maintains genetic cohesion in the Pseudomonas syringae species complex.</title>
        <authorList>
            <person name="Dillon M."/>
            <person name="Thakur S."/>
            <person name="Almeida R.N.D."/>
            <person name="Weir B.S."/>
            <person name="Guttman D.S."/>
        </authorList>
    </citation>
    <scope>NUCLEOTIDE SEQUENCE [LARGE SCALE GENOMIC DNA]</scope>
    <source>
        <strain evidence="2 3">ICMP 4086</strain>
    </source>
</reference>
<evidence type="ECO:0000313" key="3">
    <source>
        <dbReference type="Proteomes" id="UP000278587"/>
    </source>
</evidence>
<sequence>MLCYDPRHCYTPAQYPDFISLKQRNQKKEPKKDPAKSRVKNRD</sequence>
<feature type="region of interest" description="Disordered" evidence="1">
    <location>
        <begin position="20"/>
        <end position="43"/>
    </location>
</feature>
<evidence type="ECO:0000256" key="1">
    <source>
        <dbReference type="SAM" id="MobiDB-lite"/>
    </source>
</evidence>
<dbReference type="EMBL" id="RBOC01000026">
    <property type="protein sequence ID" value="RMM14340.1"/>
    <property type="molecule type" value="Genomic_DNA"/>
</dbReference>
<proteinExistence type="predicted"/>
<dbReference type="Proteomes" id="UP000278587">
    <property type="component" value="Unassembled WGS sequence"/>
</dbReference>
<name>A0A0N8QTL8_9PSED</name>
<gene>
    <name evidence="2" type="ORF">ALQ84_05356</name>
</gene>
<evidence type="ECO:0000313" key="2">
    <source>
        <dbReference type="EMBL" id="RMM14340.1"/>
    </source>
</evidence>
<comment type="caution">
    <text evidence="2">The sequence shown here is derived from an EMBL/GenBank/DDBJ whole genome shotgun (WGS) entry which is preliminary data.</text>
</comment>
<dbReference type="AlphaFoldDB" id="A0A0N8QTL8"/>